<dbReference type="VEuPathDB" id="PlasmoDB:PY17X_1224900"/>
<name>A0A077Y7M7_PLAYE</name>
<protein>
    <submittedName>
        <fullName evidence="2">Uncharacterized protein</fullName>
    </submittedName>
</protein>
<organism evidence="2 5">
    <name type="scientific">Plasmodium yoelii</name>
    <dbReference type="NCBI Taxonomy" id="5861"/>
    <lineage>
        <taxon>Eukaryota</taxon>
        <taxon>Sar</taxon>
        <taxon>Alveolata</taxon>
        <taxon>Apicomplexa</taxon>
        <taxon>Aconoidasida</taxon>
        <taxon>Haemosporida</taxon>
        <taxon>Plasmodiidae</taxon>
        <taxon>Plasmodium</taxon>
        <taxon>Plasmodium (Vinckeia)</taxon>
    </lineage>
</organism>
<keyword evidence="1" id="KW-1133">Transmembrane helix</keyword>
<gene>
    <name evidence="3" type="ORF">PY17X_1224900</name>
    <name evidence="2" type="ORF">PYYM_1224400</name>
</gene>
<dbReference type="VEuPathDB" id="PlasmoDB:PYYM_1224400"/>
<dbReference type="OMA" id="TSIIHWR"/>
<dbReference type="KEGG" id="pyo:PY17X_1224900"/>
<feature type="transmembrane region" description="Helical" evidence="1">
    <location>
        <begin position="107"/>
        <end position="133"/>
    </location>
</feature>
<accession>A0A077Y7M7</accession>
<evidence type="ECO:0000256" key="1">
    <source>
        <dbReference type="SAM" id="Phobius"/>
    </source>
</evidence>
<reference evidence="2" key="2">
    <citation type="submission" date="2014-05" db="EMBL/GenBank/DDBJ databases">
        <authorList>
            <person name="Aslett A.Martin."/>
            <person name="De Silva Nishadi"/>
        </authorList>
    </citation>
    <scope>NUCLEOTIDE SEQUENCE</scope>
    <source>
        <strain evidence="2">YM</strain>
    </source>
</reference>
<keyword evidence="1" id="KW-0472">Membrane</keyword>
<feature type="transmembrane region" description="Helical" evidence="1">
    <location>
        <begin position="64"/>
        <end position="82"/>
    </location>
</feature>
<proteinExistence type="predicted"/>
<reference evidence="3" key="4">
    <citation type="submission" date="2019-05" db="EMBL/GenBank/DDBJ databases">
        <authorList>
            <consortium name="Pathogen Informatics"/>
        </authorList>
    </citation>
    <scope>NUCLEOTIDE SEQUENCE</scope>
    <source>
        <strain evidence="3">17X</strain>
    </source>
</reference>
<dbReference type="GeneID" id="34860027"/>
<dbReference type="EMBL" id="LK934640">
    <property type="protein sequence ID" value="CDU19415.1"/>
    <property type="molecule type" value="Genomic_DNA"/>
</dbReference>
<dbReference type="OrthoDB" id="369406at2759"/>
<evidence type="ECO:0000313" key="4">
    <source>
        <dbReference type="Proteomes" id="UP000072874"/>
    </source>
</evidence>
<reference evidence="3" key="3">
    <citation type="submission" date="2014-05" db="EMBL/GenBank/DDBJ databases">
        <authorList>
            <person name="Aslett M.A."/>
            <person name="De Silva N."/>
        </authorList>
    </citation>
    <scope>NUCLEOTIDE SEQUENCE</scope>
    <source>
        <strain evidence="3">17X</strain>
    </source>
</reference>
<dbReference type="Proteomes" id="UP000072904">
    <property type="component" value="Chromosome 12"/>
</dbReference>
<reference evidence="4 5" key="1">
    <citation type="journal article" date="2014" name="BMC Biol.">
        <title>A comprehensive evaluation of rodent malaria parasite genomes and gene expression.</title>
        <authorList>
            <person name="Otto T.D."/>
            <person name="Bohme U."/>
            <person name="Jackson A.P."/>
            <person name="Hunt M."/>
            <person name="Franke-Fayard B."/>
            <person name="Hoeijmakers W.A."/>
            <person name="Religa A.A."/>
            <person name="Robertson L."/>
            <person name="Sanders M."/>
            <person name="Ogun S.A."/>
            <person name="Cunningham D."/>
            <person name="Erhart A."/>
            <person name="Billker O."/>
            <person name="Khan S.M."/>
            <person name="Stunnenberg H.G."/>
            <person name="Langhorne J."/>
            <person name="Holder A.A."/>
            <person name="Waters A.P."/>
            <person name="Newbold C.I."/>
            <person name="Pain A."/>
            <person name="Berriman M."/>
            <person name="Janse C.J."/>
        </authorList>
    </citation>
    <scope>NUCLEOTIDE SEQUENCE [LARGE SCALE GENOMIC DNA]</scope>
    <source>
        <strain evidence="3 4">17X</strain>
        <strain evidence="2 5">YM</strain>
    </source>
</reference>
<feature type="transmembrane region" description="Helical" evidence="1">
    <location>
        <begin position="139"/>
        <end position="164"/>
    </location>
</feature>
<keyword evidence="1" id="KW-0812">Transmembrane</keyword>
<dbReference type="VEuPathDB" id="PlasmoDB:Py17XNL_001205109"/>
<dbReference type="AlphaFoldDB" id="A0A077Y7M7"/>
<evidence type="ECO:0000313" key="2">
    <source>
        <dbReference type="EMBL" id="CDU19415.1"/>
    </source>
</evidence>
<evidence type="ECO:0000313" key="3">
    <source>
        <dbReference type="EMBL" id="VTZ80050.1"/>
    </source>
</evidence>
<dbReference type="RefSeq" id="XP_022812642.1">
    <property type="nucleotide sequence ID" value="XM_022956794.1"/>
</dbReference>
<dbReference type="EMBL" id="LM993666">
    <property type="protein sequence ID" value="VTZ80050.1"/>
    <property type="molecule type" value="Genomic_DNA"/>
</dbReference>
<dbReference type="Proteomes" id="UP000072874">
    <property type="component" value="Chromosome 12"/>
</dbReference>
<sequence>MVGINNNNNTETCQSEMAYISDSDSVKLRKKNPKKYVSYECEHILFSSSFQLIIPILFSLYCKLYYMSIFDIFLFITSFLHWRNPELGLRRDNDMLMVLLNSIAKGYFAFSTNSMCAFIFLSGVITIVSLYWIGQKFNYNAYSTLCHLSLHSVGTFSTITLYYFSKELSIDKI</sequence>
<evidence type="ECO:0000313" key="5">
    <source>
        <dbReference type="Proteomes" id="UP000072904"/>
    </source>
</evidence>